<dbReference type="OrthoDB" id="5524782at2"/>
<dbReference type="EMBL" id="RBKS01000001">
    <property type="protein sequence ID" value="RKR73280.1"/>
    <property type="molecule type" value="Genomic_DNA"/>
</dbReference>
<evidence type="ECO:0008006" key="4">
    <source>
        <dbReference type="Google" id="ProtNLM"/>
    </source>
</evidence>
<evidence type="ECO:0000256" key="1">
    <source>
        <dbReference type="SAM" id="MobiDB-lite"/>
    </source>
</evidence>
<proteinExistence type="predicted"/>
<dbReference type="Proteomes" id="UP000280008">
    <property type="component" value="Unassembled WGS sequence"/>
</dbReference>
<evidence type="ECO:0000313" key="3">
    <source>
        <dbReference type="Proteomes" id="UP000280008"/>
    </source>
</evidence>
<keyword evidence="3" id="KW-1185">Reference proteome</keyword>
<protein>
    <recommendedName>
        <fullName evidence="4">Excisionase family DNA binding protein</fullName>
    </recommendedName>
</protein>
<organism evidence="2 3">
    <name type="scientific">Frondihabitans australicus</name>
    <dbReference type="NCBI Taxonomy" id="386892"/>
    <lineage>
        <taxon>Bacteria</taxon>
        <taxon>Bacillati</taxon>
        <taxon>Actinomycetota</taxon>
        <taxon>Actinomycetes</taxon>
        <taxon>Micrococcales</taxon>
        <taxon>Microbacteriaceae</taxon>
        <taxon>Frondihabitans</taxon>
    </lineage>
</organism>
<dbReference type="RefSeq" id="WP_121368162.1">
    <property type="nucleotide sequence ID" value="NZ_RBKS01000001.1"/>
</dbReference>
<sequence length="115" mass="12623">MDQGARDGSQRDASRQFVTSAVVAEMLSLEIADVEALLESGELLGIRIGRRDEWRVERTVLDRFLEAKYEEARRAALFRGFDHASIADLDGRRRGAPRSARPESPGSPASPASPA</sequence>
<gene>
    <name evidence="2" type="ORF">C8E83_0370</name>
</gene>
<evidence type="ECO:0000313" key="2">
    <source>
        <dbReference type="EMBL" id="RKR73280.1"/>
    </source>
</evidence>
<dbReference type="AlphaFoldDB" id="A0A495ICA9"/>
<comment type="caution">
    <text evidence="2">The sequence shown here is derived from an EMBL/GenBank/DDBJ whole genome shotgun (WGS) entry which is preliminary data.</text>
</comment>
<reference evidence="2 3" key="1">
    <citation type="submission" date="2018-10" db="EMBL/GenBank/DDBJ databases">
        <title>Sequencing the genomes of 1000 actinobacteria strains.</title>
        <authorList>
            <person name="Klenk H.-P."/>
        </authorList>
    </citation>
    <scope>NUCLEOTIDE SEQUENCE [LARGE SCALE GENOMIC DNA]</scope>
    <source>
        <strain evidence="2 3">DSM 17894</strain>
    </source>
</reference>
<name>A0A495ICA9_9MICO</name>
<accession>A0A495ICA9</accession>
<feature type="compositionally biased region" description="Low complexity" evidence="1">
    <location>
        <begin position="97"/>
        <end position="115"/>
    </location>
</feature>
<feature type="region of interest" description="Disordered" evidence="1">
    <location>
        <begin position="89"/>
        <end position="115"/>
    </location>
</feature>